<evidence type="ECO:0000256" key="5">
    <source>
        <dbReference type="ARBA" id="ARBA00022737"/>
    </source>
</evidence>
<dbReference type="GO" id="GO:0038203">
    <property type="term" value="P:TORC2 signaling"/>
    <property type="evidence" value="ECO:0007669"/>
    <property type="project" value="UniProtKB-ARBA"/>
</dbReference>
<dbReference type="FunFam" id="2.130.10.10:FF:000505">
    <property type="entry name" value="Blast:Protein LST8 homolog"/>
    <property type="match status" value="1"/>
</dbReference>
<dbReference type="AlphaFoldDB" id="A0A085MAG9"/>
<dbReference type="Pfam" id="PF00400">
    <property type="entry name" value="WD40"/>
    <property type="match status" value="6"/>
</dbReference>
<feature type="repeat" description="WD" evidence="6">
    <location>
        <begin position="91"/>
        <end position="125"/>
    </location>
</feature>
<dbReference type="InterPro" id="IPR020472">
    <property type="entry name" value="WD40_PAC1"/>
</dbReference>
<evidence type="ECO:0000313" key="9">
    <source>
        <dbReference type="EMBL" id="KFD71164.1"/>
    </source>
</evidence>
<dbReference type="Proteomes" id="UP000030764">
    <property type="component" value="Unassembled WGS sequence"/>
</dbReference>
<keyword evidence="5 7" id="KW-0677">Repeat</keyword>
<dbReference type="InterPro" id="IPR001680">
    <property type="entry name" value="WD40_rpt"/>
</dbReference>
<evidence type="ECO:0000256" key="4">
    <source>
        <dbReference type="ARBA" id="ARBA00022574"/>
    </source>
</evidence>
<evidence type="ECO:0000256" key="7">
    <source>
        <dbReference type="RuleBase" id="RU369068"/>
    </source>
</evidence>
<gene>
    <name evidence="8" type="ORF">M513_04992</name>
    <name evidence="9" type="ORF">M514_04992</name>
</gene>
<name>A0A085MAG9_9BILA</name>
<feature type="repeat" description="WD" evidence="6">
    <location>
        <begin position="227"/>
        <end position="268"/>
    </location>
</feature>
<comment type="subunit">
    <text evidence="7">Part of TORC1 complex. Part of the TORC2 complex.</text>
</comment>
<evidence type="ECO:0000256" key="6">
    <source>
        <dbReference type="PROSITE-ProRule" id="PRU00221"/>
    </source>
</evidence>
<dbReference type="GO" id="GO:0032956">
    <property type="term" value="P:regulation of actin cytoskeleton organization"/>
    <property type="evidence" value="ECO:0007669"/>
    <property type="project" value="TreeGrafter"/>
</dbReference>
<dbReference type="InterPro" id="IPR037588">
    <property type="entry name" value="MLST8"/>
</dbReference>
<evidence type="ECO:0000256" key="3">
    <source>
        <dbReference type="ARBA" id="ARBA00022490"/>
    </source>
</evidence>
<keyword evidence="4 6" id="KW-0853">WD repeat</keyword>
<protein>
    <recommendedName>
        <fullName evidence="7">Target of rapamycin complex subunit lst8</fullName>
        <shortName evidence="7">TORC subunit lst8</shortName>
    </recommendedName>
</protein>
<comment type="subcellular location">
    <subcellularLocation>
        <location evidence="1 7">Cytoplasm</location>
    </subcellularLocation>
</comment>
<dbReference type="GO" id="GO:0051897">
    <property type="term" value="P:positive regulation of phosphatidylinositol 3-kinase/protein kinase B signal transduction"/>
    <property type="evidence" value="ECO:0007669"/>
    <property type="project" value="UniProtKB-ARBA"/>
</dbReference>
<dbReference type="CDD" id="cd00200">
    <property type="entry name" value="WD40"/>
    <property type="match status" value="1"/>
</dbReference>
<keyword evidence="3 7" id="KW-0963">Cytoplasm</keyword>
<dbReference type="GO" id="GO:0031931">
    <property type="term" value="C:TORC1 complex"/>
    <property type="evidence" value="ECO:0007669"/>
    <property type="project" value="UniProtKB-UniRule"/>
</dbReference>
<dbReference type="EMBL" id="KL367483">
    <property type="protein sequence ID" value="KFD71164.1"/>
    <property type="molecule type" value="Genomic_DNA"/>
</dbReference>
<dbReference type="PROSITE" id="PS50294">
    <property type="entry name" value="WD_REPEATS_REGION"/>
    <property type="match status" value="1"/>
</dbReference>
<proteinExistence type="inferred from homology"/>
<dbReference type="PROSITE" id="PS00678">
    <property type="entry name" value="WD_REPEATS_1"/>
    <property type="match status" value="1"/>
</dbReference>
<feature type="repeat" description="WD" evidence="6">
    <location>
        <begin position="20"/>
        <end position="47"/>
    </location>
</feature>
<dbReference type="InterPro" id="IPR015943">
    <property type="entry name" value="WD40/YVTN_repeat-like_dom_sf"/>
</dbReference>
<dbReference type="PROSITE" id="PS50082">
    <property type="entry name" value="WD_REPEATS_2"/>
    <property type="match status" value="3"/>
</dbReference>
<dbReference type="Proteomes" id="UP000030758">
    <property type="component" value="Unassembled WGS sequence"/>
</dbReference>
<dbReference type="SUPFAM" id="SSF50978">
    <property type="entry name" value="WD40 repeat-like"/>
    <property type="match status" value="1"/>
</dbReference>
<evidence type="ECO:0000256" key="2">
    <source>
        <dbReference type="ARBA" id="ARBA00009890"/>
    </source>
</evidence>
<dbReference type="GO" id="GO:0032535">
    <property type="term" value="P:regulation of cellular component size"/>
    <property type="evidence" value="ECO:0007669"/>
    <property type="project" value="UniProtKB-ARBA"/>
</dbReference>
<sequence length="331" mass="37551">MDVPDNLTQLQSLKVPEKPEDRSILASGGYDHTVKLWNISPPVCIRTFQHPDSQVNKLEVTPDGSMLASAGHQRIRMYDLQTANPNPVVNYEGVKRNVTAIGFNANMRWMYTGGEDHSARIWDMRARSLQCQRIFQVTTPVTCVCLHPNQVELFVGDQSGTIHLWDLRNDHNEQFMPEMNSMIQSIDVDNDGTMLAAVTHRGMLYTWSLASGLVIPGVSRTHPKVKMEVHPKYTLRCRISPDSTLMVTTSADQKAKVWKTSDYSEVAVLTVPSQRWVWDCAFTLDSQFIFTCSSDNFLRLWRCEGGPPVYEYTGHQRAVTALAFRDTRFHG</sequence>
<keyword evidence="10" id="KW-1185">Reference proteome</keyword>
<dbReference type="Gene3D" id="2.130.10.10">
    <property type="entry name" value="YVTN repeat-like/Quinoprotein amine dehydrogenase"/>
    <property type="match status" value="1"/>
</dbReference>
<comment type="similarity">
    <text evidence="2 7">Belongs to the WD repeat LST8 family.</text>
</comment>
<dbReference type="EMBL" id="KL363210">
    <property type="protein sequence ID" value="KFD54215.1"/>
    <property type="molecule type" value="Genomic_DNA"/>
</dbReference>
<dbReference type="PANTHER" id="PTHR19842">
    <property type="entry name" value="G BETA-LIKE PROTEIN GBL"/>
    <property type="match status" value="1"/>
</dbReference>
<dbReference type="InterPro" id="IPR019775">
    <property type="entry name" value="WD40_repeat_CS"/>
</dbReference>
<dbReference type="SMART" id="SM00320">
    <property type="entry name" value="WD40"/>
    <property type="match status" value="7"/>
</dbReference>
<organism evidence="8 10">
    <name type="scientific">Trichuris suis</name>
    <name type="common">pig whipworm</name>
    <dbReference type="NCBI Taxonomy" id="68888"/>
    <lineage>
        <taxon>Eukaryota</taxon>
        <taxon>Metazoa</taxon>
        <taxon>Ecdysozoa</taxon>
        <taxon>Nematoda</taxon>
        <taxon>Enoplea</taxon>
        <taxon>Dorylaimia</taxon>
        <taxon>Trichinellida</taxon>
        <taxon>Trichuridae</taxon>
        <taxon>Trichuris</taxon>
    </lineage>
</organism>
<comment type="function">
    <text evidence="7">Subunit of TORC1 and TORC2, which regulate cell growth and survival in response to nutrient and hormonal signals.</text>
</comment>
<dbReference type="GO" id="GO:0005737">
    <property type="term" value="C:cytoplasm"/>
    <property type="evidence" value="ECO:0007669"/>
    <property type="project" value="UniProtKB-SubCell"/>
</dbReference>
<dbReference type="PRINTS" id="PR00320">
    <property type="entry name" value="GPROTEINBRPT"/>
</dbReference>
<reference evidence="8 10" key="1">
    <citation type="journal article" date="2014" name="Nat. Genet.">
        <title>Genome and transcriptome of the porcine whipworm Trichuris suis.</title>
        <authorList>
            <person name="Jex A.R."/>
            <person name="Nejsum P."/>
            <person name="Schwarz E.M."/>
            <person name="Hu L."/>
            <person name="Young N.D."/>
            <person name="Hall R.S."/>
            <person name="Korhonen P.K."/>
            <person name="Liao S."/>
            <person name="Thamsborg S."/>
            <person name="Xia J."/>
            <person name="Xu P."/>
            <person name="Wang S."/>
            <person name="Scheerlinck J.P."/>
            <person name="Hofmann A."/>
            <person name="Sternberg P.W."/>
            <person name="Wang J."/>
            <person name="Gasser R.B."/>
        </authorList>
    </citation>
    <scope>NUCLEOTIDE SEQUENCE [LARGE SCALE GENOMIC DNA]</scope>
    <source>
        <strain evidence="9">DCEP-RM93F</strain>
        <strain evidence="8">DCEP-RM93M</strain>
    </source>
</reference>
<evidence type="ECO:0000313" key="8">
    <source>
        <dbReference type="EMBL" id="KFD54215.1"/>
    </source>
</evidence>
<evidence type="ECO:0000256" key="1">
    <source>
        <dbReference type="ARBA" id="ARBA00004496"/>
    </source>
</evidence>
<dbReference type="InterPro" id="IPR036322">
    <property type="entry name" value="WD40_repeat_dom_sf"/>
</dbReference>
<dbReference type="GO" id="GO:0031932">
    <property type="term" value="C:TORC2 complex"/>
    <property type="evidence" value="ECO:0007669"/>
    <property type="project" value="UniProtKB-UniRule"/>
</dbReference>
<evidence type="ECO:0000313" key="10">
    <source>
        <dbReference type="Proteomes" id="UP000030764"/>
    </source>
</evidence>
<dbReference type="PANTHER" id="PTHR19842:SF0">
    <property type="entry name" value="TARGET OF RAPAMYCIN COMPLEX SUBUNIT LST8"/>
    <property type="match status" value="1"/>
</dbReference>
<accession>A0A085MAG9</accession>